<dbReference type="Proteomes" id="UP000562352">
    <property type="component" value="Unassembled WGS sequence"/>
</dbReference>
<evidence type="ECO:0000313" key="2">
    <source>
        <dbReference type="EMBL" id="MBB5960939.1"/>
    </source>
</evidence>
<reference evidence="2 3" key="1">
    <citation type="submission" date="2020-08" db="EMBL/GenBank/DDBJ databases">
        <title>Genomic Encyclopedia of Type Strains, Phase III (KMG-III): the genomes of soil and plant-associated and newly described type strains.</title>
        <authorList>
            <person name="Whitman W."/>
        </authorList>
    </citation>
    <scope>NUCLEOTIDE SEQUENCE [LARGE SCALE GENOMIC DNA]</scope>
    <source>
        <strain evidence="2 3">CECT 3303</strain>
    </source>
</reference>
<dbReference type="RefSeq" id="WP_221473075.1">
    <property type="nucleotide sequence ID" value="NZ_BAAAWZ010000001.1"/>
</dbReference>
<dbReference type="PROSITE" id="PS00330">
    <property type="entry name" value="HEMOLYSIN_CALCIUM"/>
    <property type="match status" value="1"/>
</dbReference>
<evidence type="ECO:0000313" key="3">
    <source>
        <dbReference type="Proteomes" id="UP000562352"/>
    </source>
</evidence>
<feature type="chain" id="PRO_5032377604" evidence="1">
    <location>
        <begin position="32"/>
        <end position="263"/>
    </location>
</feature>
<dbReference type="InterPro" id="IPR018511">
    <property type="entry name" value="Hemolysin-typ_Ca-bd_CS"/>
</dbReference>
<dbReference type="GO" id="GO:0005509">
    <property type="term" value="F:calcium ion binding"/>
    <property type="evidence" value="ECO:0007669"/>
    <property type="project" value="InterPro"/>
</dbReference>
<comment type="caution">
    <text evidence="2">The sequence shown here is derived from an EMBL/GenBank/DDBJ whole genome shotgun (WGS) entry which is preliminary data.</text>
</comment>
<evidence type="ECO:0000256" key="1">
    <source>
        <dbReference type="SAM" id="SignalP"/>
    </source>
</evidence>
<accession>A0A841CUE7</accession>
<feature type="signal peptide" evidence="1">
    <location>
        <begin position="1"/>
        <end position="31"/>
    </location>
</feature>
<keyword evidence="3" id="KW-1185">Reference proteome</keyword>
<dbReference type="InterPro" id="IPR011049">
    <property type="entry name" value="Serralysin-like_metalloprot_C"/>
</dbReference>
<dbReference type="Gene3D" id="2.150.10.10">
    <property type="entry name" value="Serralysin-like metalloprotease, C-terminal"/>
    <property type="match status" value="1"/>
</dbReference>
<dbReference type="EMBL" id="JACHJJ010000001">
    <property type="protein sequence ID" value="MBB5960939.1"/>
    <property type="molecule type" value="Genomic_DNA"/>
</dbReference>
<gene>
    <name evidence="2" type="ORF">FHS22_000177</name>
</gene>
<proteinExistence type="predicted"/>
<protein>
    <submittedName>
        <fullName evidence="2">Ca2+-binding RTX toxin-like protein</fullName>
    </submittedName>
</protein>
<keyword evidence="1" id="KW-0732">Signal</keyword>
<sequence>MNDLKRGALRLSLIGSVAAGILAAAPTAGNAAVGELQIAKSGATMTVTAGTVTRNDNITVQAVSGRIHVFGSGIRAVQGGGCTQVSAGEVDCGNGVTGISADLGSGNDRFSSLVEINGTVDGGSGDDSFSAGRSPRGTGLTYRGGLGRDTVDYSSSSTGVVVTKGVGAQLDGRASVDRDNVSVDVEVIRGTGRTDTLVGGTGADTLIGGNGADILRGNGGNDTIDARDSQGTKDTTIDCGAGADTATADAADAPVNCESVGRR</sequence>
<dbReference type="InterPro" id="IPR001343">
    <property type="entry name" value="Hemolysn_Ca-bd"/>
</dbReference>
<organism evidence="2 3">
    <name type="scientific">Planomonospora venezuelensis</name>
    <dbReference type="NCBI Taxonomy" id="1999"/>
    <lineage>
        <taxon>Bacteria</taxon>
        <taxon>Bacillati</taxon>
        <taxon>Actinomycetota</taxon>
        <taxon>Actinomycetes</taxon>
        <taxon>Streptosporangiales</taxon>
        <taxon>Streptosporangiaceae</taxon>
        <taxon>Planomonospora</taxon>
    </lineage>
</organism>
<dbReference type="SUPFAM" id="SSF51120">
    <property type="entry name" value="beta-Roll"/>
    <property type="match status" value="1"/>
</dbReference>
<dbReference type="Pfam" id="PF00353">
    <property type="entry name" value="HemolysinCabind"/>
    <property type="match status" value="2"/>
</dbReference>
<dbReference type="AlphaFoldDB" id="A0A841CUE7"/>
<dbReference type="PRINTS" id="PR00313">
    <property type="entry name" value="CABNDNGRPT"/>
</dbReference>
<name>A0A841CUE7_PLAVE</name>